<proteinExistence type="predicted"/>
<evidence type="ECO:0000313" key="3">
    <source>
        <dbReference type="EMBL" id="RCK80789.1"/>
    </source>
</evidence>
<reference evidence="3 4" key="1">
    <citation type="submission" date="2018-05" db="EMBL/GenBank/DDBJ databases">
        <title>A metagenomic window into the 2 km-deep terrestrial subsurface aquifer revealed taxonomically and functionally diverse microbial community comprising novel uncultured bacterial lineages.</title>
        <authorList>
            <person name="Kadnikov V.V."/>
            <person name="Mardanov A.V."/>
            <person name="Beletsky A.V."/>
            <person name="Banks D."/>
            <person name="Pimenov N.V."/>
            <person name="Frank Y.A."/>
            <person name="Karnachuk O.V."/>
            <person name="Ravin N.V."/>
        </authorList>
    </citation>
    <scope>NUCLEOTIDE SEQUENCE [LARGE SCALE GENOMIC DNA]</scope>
    <source>
        <strain evidence="3">BY5</strain>
    </source>
</reference>
<keyword evidence="1" id="KW-1133">Transmembrane helix</keyword>
<dbReference type="SUPFAM" id="SSF52833">
    <property type="entry name" value="Thioredoxin-like"/>
    <property type="match status" value="1"/>
</dbReference>
<accession>A0A367ZSU9</accession>
<dbReference type="InterPro" id="IPR050553">
    <property type="entry name" value="Thioredoxin_ResA/DsbE_sf"/>
</dbReference>
<comment type="caution">
    <text evidence="3">The sequence shown here is derived from an EMBL/GenBank/DDBJ whole genome shotgun (WGS) entry which is preliminary data.</text>
</comment>
<dbReference type="AlphaFoldDB" id="A0A367ZSU9"/>
<feature type="domain" description="Thioredoxin" evidence="2">
    <location>
        <begin position="20"/>
        <end position="170"/>
    </location>
</feature>
<dbReference type="InterPro" id="IPR013740">
    <property type="entry name" value="Redoxin"/>
</dbReference>
<protein>
    <recommendedName>
        <fullName evidence="2">Thioredoxin domain-containing protein</fullName>
    </recommendedName>
</protein>
<gene>
    <name evidence="3" type="ORF">OZSIB_2677</name>
</gene>
<evidence type="ECO:0000259" key="2">
    <source>
        <dbReference type="PROSITE" id="PS51352"/>
    </source>
</evidence>
<dbReference type="PROSITE" id="PS51352">
    <property type="entry name" value="THIOREDOXIN_2"/>
    <property type="match status" value="1"/>
</dbReference>
<feature type="transmembrane region" description="Helical" evidence="1">
    <location>
        <begin position="58"/>
        <end position="78"/>
    </location>
</feature>
<dbReference type="PANTHER" id="PTHR42852:SF13">
    <property type="entry name" value="PROTEIN DIPZ"/>
    <property type="match status" value="1"/>
</dbReference>
<dbReference type="PANTHER" id="PTHR42852">
    <property type="entry name" value="THIOL:DISULFIDE INTERCHANGE PROTEIN DSBE"/>
    <property type="match status" value="1"/>
</dbReference>
<dbReference type="Proteomes" id="UP000252355">
    <property type="component" value="Unassembled WGS sequence"/>
</dbReference>
<keyword evidence="1" id="KW-0812">Transmembrane</keyword>
<keyword evidence="1" id="KW-0472">Membrane</keyword>
<dbReference type="EMBL" id="QOQW01000004">
    <property type="protein sequence ID" value="RCK80789.1"/>
    <property type="molecule type" value="Genomic_DNA"/>
</dbReference>
<name>A0A367ZSU9_9BACT</name>
<evidence type="ECO:0000313" key="4">
    <source>
        <dbReference type="Proteomes" id="UP000252355"/>
    </source>
</evidence>
<dbReference type="CDD" id="cd02966">
    <property type="entry name" value="TlpA_like_family"/>
    <property type="match status" value="1"/>
</dbReference>
<dbReference type="Gene3D" id="3.40.30.10">
    <property type="entry name" value="Glutaredoxin"/>
    <property type="match status" value="1"/>
</dbReference>
<dbReference type="InterPro" id="IPR036249">
    <property type="entry name" value="Thioredoxin-like_sf"/>
</dbReference>
<sequence>MSRNALVLLVIALLTVPLIFLFIPDAPPGRLDTLQGVMLSTVQGEKFKFSGMFTDKKILLVFWSITCSSCIEEIPFIIRLHEKLKDRLTIIGVHPPGFPLTKVQKFIKRYPQPIPYLLAIDDEMKLIRTYEATILPKTVLLNRKGEVLYAHVGYEPGQDDEIERAIREKL</sequence>
<dbReference type="Pfam" id="PF08534">
    <property type="entry name" value="Redoxin"/>
    <property type="match status" value="1"/>
</dbReference>
<evidence type="ECO:0000256" key="1">
    <source>
        <dbReference type="SAM" id="Phobius"/>
    </source>
</evidence>
<dbReference type="InterPro" id="IPR013766">
    <property type="entry name" value="Thioredoxin_domain"/>
</dbReference>
<dbReference type="GO" id="GO:0016491">
    <property type="term" value="F:oxidoreductase activity"/>
    <property type="evidence" value="ECO:0007669"/>
    <property type="project" value="InterPro"/>
</dbReference>
<organism evidence="3 4">
    <name type="scientific">Candidatus Ozemobacter sibiricus</name>
    <dbReference type="NCBI Taxonomy" id="2268124"/>
    <lineage>
        <taxon>Bacteria</taxon>
        <taxon>Candidatus Ozemobacteria</taxon>
        <taxon>Candidatus Ozemobacterales</taxon>
        <taxon>Candidatus Ozemobacteraceae</taxon>
        <taxon>Candidatus Ozemobacter</taxon>
    </lineage>
</organism>